<evidence type="ECO:0000313" key="2">
    <source>
        <dbReference type="Proteomes" id="UP000789739"/>
    </source>
</evidence>
<dbReference type="EMBL" id="CAJVPI010000262">
    <property type="protein sequence ID" value="CAG8509717.1"/>
    <property type="molecule type" value="Genomic_DNA"/>
</dbReference>
<gene>
    <name evidence="1" type="ORF">PBRASI_LOCUS3046</name>
</gene>
<evidence type="ECO:0000313" key="1">
    <source>
        <dbReference type="EMBL" id="CAG8509717.1"/>
    </source>
</evidence>
<name>A0A9N8ZWH1_9GLOM</name>
<comment type="caution">
    <text evidence="1">The sequence shown here is derived from an EMBL/GenBank/DDBJ whole genome shotgun (WGS) entry which is preliminary data.</text>
</comment>
<dbReference type="Proteomes" id="UP000789739">
    <property type="component" value="Unassembled WGS sequence"/>
</dbReference>
<keyword evidence="2" id="KW-1185">Reference proteome</keyword>
<accession>A0A9N8ZWH1</accession>
<organism evidence="1 2">
    <name type="scientific">Paraglomus brasilianum</name>
    <dbReference type="NCBI Taxonomy" id="144538"/>
    <lineage>
        <taxon>Eukaryota</taxon>
        <taxon>Fungi</taxon>
        <taxon>Fungi incertae sedis</taxon>
        <taxon>Mucoromycota</taxon>
        <taxon>Glomeromycotina</taxon>
        <taxon>Glomeromycetes</taxon>
        <taxon>Paraglomerales</taxon>
        <taxon>Paraglomeraceae</taxon>
        <taxon>Paraglomus</taxon>
    </lineage>
</organism>
<dbReference type="AlphaFoldDB" id="A0A9N8ZWH1"/>
<proteinExistence type="predicted"/>
<reference evidence="1" key="1">
    <citation type="submission" date="2021-06" db="EMBL/GenBank/DDBJ databases">
        <authorList>
            <person name="Kallberg Y."/>
            <person name="Tangrot J."/>
            <person name="Rosling A."/>
        </authorList>
    </citation>
    <scope>NUCLEOTIDE SEQUENCE</scope>
    <source>
        <strain evidence="1">BR232B</strain>
    </source>
</reference>
<sequence>MNNFNLYLRKERPVEENPKAYRKSDLTKTENPKANSKFSVSFRIVQEETACPKVEIQPFRKKRSVLQDRKSDCLGRNSLSQGKKSEGIFGLCLCKKRLVRDQKSEGIFGLCFQEETTNAENPKAYW</sequence>
<protein>
    <submittedName>
        <fullName evidence="1">8201_t:CDS:1</fullName>
    </submittedName>
</protein>